<dbReference type="Proteomes" id="UP000648187">
    <property type="component" value="Unassembled WGS sequence"/>
</dbReference>
<keyword evidence="1" id="KW-0472">Membrane</keyword>
<reference evidence="2" key="1">
    <citation type="submission" date="2020-08" db="EMBL/GenBank/DDBJ databases">
        <title>Spodoptera exigua strain:BAW_Kor-Di-RS1 Genome sequencing and assembly.</title>
        <authorList>
            <person name="Kim J."/>
            <person name="Nam H.Y."/>
            <person name="Kwon M."/>
            <person name="Choi J.H."/>
            <person name="Cho S.R."/>
            <person name="Kim G.-H."/>
        </authorList>
    </citation>
    <scope>NUCLEOTIDE SEQUENCE</scope>
    <source>
        <strain evidence="2">BAW_Kor-Di-RS1</strain>
        <tissue evidence="2">Whole-body</tissue>
    </source>
</reference>
<comment type="caution">
    <text evidence="2">The sequence shown here is derived from an EMBL/GenBank/DDBJ whole genome shotgun (WGS) entry which is preliminary data.</text>
</comment>
<dbReference type="EMBL" id="JACKWZ010000326">
    <property type="protein sequence ID" value="KAF9409266.1"/>
    <property type="molecule type" value="Genomic_DNA"/>
</dbReference>
<proteinExistence type="predicted"/>
<protein>
    <submittedName>
        <fullName evidence="2">Uncharacterized protein</fullName>
    </submittedName>
</protein>
<keyword evidence="1" id="KW-0812">Transmembrane</keyword>
<dbReference type="AlphaFoldDB" id="A0A835G5M0"/>
<evidence type="ECO:0000313" key="3">
    <source>
        <dbReference type="Proteomes" id="UP000648187"/>
    </source>
</evidence>
<keyword evidence="3" id="KW-1185">Reference proteome</keyword>
<gene>
    <name evidence="2" type="ORF">HW555_011301</name>
</gene>
<name>A0A835G5M0_SPOEX</name>
<sequence length="222" mass="25854">MLKICLRFLPNIDYKVNTDPKLACVPLTGNATTHVHSYDMLDSSEKLALYNSHIKNTQRYNLRRKQVDFKIGDIVWKRCYFQSDKDAHFAKKLAPKFQKCRIVAKRSPLVFTLQDMSGKDLGNWHVKDFKLAPSSSKERSPSFPNLKYDTPWQFLRVDDFLLMIDLQLAFLFTLTGFGLFLQRWKRGRAVQNHLIAFVVFDAIHNVLYRDDEPNTLPAPLQS</sequence>
<accession>A0A835G5M0</accession>
<evidence type="ECO:0000313" key="2">
    <source>
        <dbReference type="EMBL" id="KAF9409266.1"/>
    </source>
</evidence>
<keyword evidence="1" id="KW-1133">Transmembrane helix</keyword>
<evidence type="ECO:0000256" key="1">
    <source>
        <dbReference type="SAM" id="Phobius"/>
    </source>
</evidence>
<feature type="transmembrane region" description="Helical" evidence="1">
    <location>
        <begin position="160"/>
        <end position="181"/>
    </location>
</feature>
<organism evidence="2 3">
    <name type="scientific">Spodoptera exigua</name>
    <name type="common">Beet armyworm</name>
    <name type="synonym">Noctua fulgens</name>
    <dbReference type="NCBI Taxonomy" id="7107"/>
    <lineage>
        <taxon>Eukaryota</taxon>
        <taxon>Metazoa</taxon>
        <taxon>Ecdysozoa</taxon>
        <taxon>Arthropoda</taxon>
        <taxon>Hexapoda</taxon>
        <taxon>Insecta</taxon>
        <taxon>Pterygota</taxon>
        <taxon>Neoptera</taxon>
        <taxon>Endopterygota</taxon>
        <taxon>Lepidoptera</taxon>
        <taxon>Glossata</taxon>
        <taxon>Ditrysia</taxon>
        <taxon>Noctuoidea</taxon>
        <taxon>Noctuidae</taxon>
        <taxon>Amphipyrinae</taxon>
        <taxon>Spodoptera</taxon>
    </lineage>
</organism>